<organism evidence="2 3">
    <name type="scientific">Natrialba asiatica (strain ATCC 700177 / DSM 12278 / JCM 9576 / FERM P-10747 / NBRC 102637 / 172P1)</name>
    <dbReference type="NCBI Taxonomy" id="29540"/>
    <lineage>
        <taxon>Archaea</taxon>
        <taxon>Methanobacteriati</taxon>
        <taxon>Methanobacteriota</taxon>
        <taxon>Stenosarchaea group</taxon>
        <taxon>Halobacteria</taxon>
        <taxon>Halobacteriales</taxon>
        <taxon>Natrialbaceae</taxon>
        <taxon>Natrialba</taxon>
    </lineage>
</organism>
<dbReference type="RefSeq" id="WP_006111334.1">
    <property type="nucleotide sequence ID" value="NZ_AOIO01000049.1"/>
</dbReference>
<evidence type="ECO:0000313" key="3">
    <source>
        <dbReference type="Proteomes" id="UP000011554"/>
    </source>
</evidence>
<evidence type="ECO:0000313" key="2">
    <source>
        <dbReference type="EMBL" id="ELY97109.1"/>
    </source>
</evidence>
<feature type="compositionally biased region" description="Acidic residues" evidence="1">
    <location>
        <begin position="64"/>
        <end position="73"/>
    </location>
</feature>
<evidence type="ECO:0000256" key="1">
    <source>
        <dbReference type="SAM" id="MobiDB-lite"/>
    </source>
</evidence>
<dbReference type="STRING" id="29540.C481_21001"/>
<dbReference type="AlphaFoldDB" id="M0AF08"/>
<keyword evidence="3" id="KW-1185">Reference proteome</keyword>
<feature type="region of interest" description="Disordered" evidence="1">
    <location>
        <begin position="44"/>
        <end position="73"/>
    </location>
</feature>
<accession>M0AF08</accession>
<sequence length="73" mass="7944">MSDRPDAPACLVELTGEQREEFEYTGKIHDLSEMESTPIDEADVGGVDVGSDPFDALSHRDCNQDTDEAAVDT</sequence>
<gene>
    <name evidence="2" type="ORF">C481_21001</name>
</gene>
<comment type="caution">
    <text evidence="2">The sequence shown here is derived from an EMBL/GenBank/DDBJ whole genome shotgun (WGS) entry which is preliminary data.</text>
</comment>
<proteinExistence type="predicted"/>
<name>M0AF08_NATA1</name>
<dbReference type="EMBL" id="AOIO01000049">
    <property type="protein sequence ID" value="ELY97109.1"/>
    <property type="molecule type" value="Genomic_DNA"/>
</dbReference>
<dbReference type="Proteomes" id="UP000011554">
    <property type="component" value="Unassembled WGS sequence"/>
</dbReference>
<dbReference type="OrthoDB" id="378589at2157"/>
<protein>
    <submittedName>
        <fullName evidence="2">Uncharacterized protein</fullName>
    </submittedName>
</protein>
<dbReference type="PATRIC" id="fig|29540.5.peg.4241"/>
<reference evidence="2 3" key="1">
    <citation type="journal article" date="2014" name="PLoS Genet.">
        <title>Phylogenetically driven sequencing of extremely halophilic archaea reveals strategies for static and dynamic osmo-response.</title>
        <authorList>
            <person name="Becker E.A."/>
            <person name="Seitzer P.M."/>
            <person name="Tritt A."/>
            <person name="Larsen D."/>
            <person name="Krusor M."/>
            <person name="Yao A.I."/>
            <person name="Wu D."/>
            <person name="Madern D."/>
            <person name="Eisen J.A."/>
            <person name="Darling A.E."/>
            <person name="Facciotti M.T."/>
        </authorList>
    </citation>
    <scope>NUCLEOTIDE SEQUENCE [LARGE SCALE GENOMIC DNA]</scope>
    <source>
        <strain evidence="2 3">DSM 12278</strain>
    </source>
</reference>